<gene>
    <name evidence="1" type="ORF">JIN78_03995</name>
</gene>
<name>A0A934RK67_9BACT</name>
<dbReference type="EMBL" id="JAENIO010000006">
    <property type="protein sequence ID" value="MBK1833212.1"/>
    <property type="molecule type" value="Genomic_DNA"/>
</dbReference>
<reference evidence="1" key="1">
    <citation type="submission" date="2021-01" db="EMBL/GenBank/DDBJ databases">
        <title>Modified the classification status of verrucomicrobia.</title>
        <authorList>
            <person name="Feng X."/>
        </authorList>
    </citation>
    <scope>NUCLEOTIDE SEQUENCE</scope>
    <source>
        <strain evidence="1">KCTC 12986</strain>
    </source>
</reference>
<evidence type="ECO:0000313" key="2">
    <source>
        <dbReference type="Proteomes" id="UP000604083"/>
    </source>
</evidence>
<organism evidence="1 2">
    <name type="scientific">Roseibacillus ishigakijimensis</name>
    <dbReference type="NCBI Taxonomy" id="454146"/>
    <lineage>
        <taxon>Bacteria</taxon>
        <taxon>Pseudomonadati</taxon>
        <taxon>Verrucomicrobiota</taxon>
        <taxon>Verrucomicrobiia</taxon>
        <taxon>Verrucomicrobiales</taxon>
        <taxon>Verrucomicrobiaceae</taxon>
        <taxon>Roseibacillus</taxon>
    </lineage>
</organism>
<dbReference type="AlphaFoldDB" id="A0A934RK67"/>
<dbReference type="Proteomes" id="UP000604083">
    <property type="component" value="Unassembled WGS sequence"/>
</dbReference>
<accession>A0A934RK67</accession>
<protein>
    <submittedName>
        <fullName evidence="1">Uncharacterized protein</fullName>
    </submittedName>
</protein>
<dbReference type="RefSeq" id="WP_200390645.1">
    <property type="nucleotide sequence ID" value="NZ_JAENIO010000006.1"/>
</dbReference>
<proteinExistence type="predicted"/>
<evidence type="ECO:0000313" key="1">
    <source>
        <dbReference type="EMBL" id="MBK1833212.1"/>
    </source>
</evidence>
<keyword evidence="2" id="KW-1185">Reference proteome</keyword>
<sequence length="90" mass="10077">MAELTGRGEGLIEWDEELVPEDFAELWVEVPRIENSDRGFWAVGFGDCAVDFDVSGPTGDHTKGFHYFSAQFAPEASGTEEDRRGFRYIG</sequence>
<comment type="caution">
    <text evidence="1">The sequence shown here is derived from an EMBL/GenBank/DDBJ whole genome shotgun (WGS) entry which is preliminary data.</text>
</comment>